<dbReference type="InterPro" id="IPR008929">
    <property type="entry name" value="Chondroitin_lyas"/>
</dbReference>
<keyword evidence="1" id="KW-0732">Signal</keyword>
<sequence>MIIRIYTTALFLFVMNFGLSAQWLWNKKRMNFVKDRLETAAYNPAYKKLLQQAEEAMLRPVYSVIHKEAIAPSGDKHDYVSLSRYWWPNPATANGLPYVNKDGQSNPELSKYDREVLGNMCADLNTLCLAFFYSADEKYAQKAVLLLRTWFLDSDTRMNPNLDYAQFIPGRDYSKGRPEGLIDSYSFVEMLSSIQLLKTSSSYSTQDDKSLKQWFSEFAHWMQESKQGVAERNAKNNHATAYDAQLMTYLLFSGDEQAGRKIIADFPKKRIFAQIEPDGKQPNELWRTLSYHYSQYNLTHMLDVCETARTLGIDLLGRSSSDGRSILKGVEYLTTFLGKSVASWPYKQISGWEAKQQDICRDLIRVLALDPSQKQNRVLYRRYAKEDKTDRLRLLYGADDLIN</sequence>
<dbReference type="SUPFAM" id="SSF48230">
    <property type="entry name" value="Chondroitin AC/alginate lyase"/>
    <property type="match status" value="1"/>
</dbReference>
<comment type="caution">
    <text evidence="5">The sequence shown here is derived from an EMBL/GenBank/DDBJ whole genome shotgun (WGS) entry which is preliminary data.</text>
</comment>
<feature type="transmembrane region" description="Helical" evidence="3">
    <location>
        <begin position="6"/>
        <end position="25"/>
    </location>
</feature>
<dbReference type="GO" id="GO:0016829">
    <property type="term" value="F:lyase activity"/>
    <property type="evidence" value="ECO:0007669"/>
    <property type="project" value="UniProtKB-KW"/>
</dbReference>
<reference evidence="5 6" key="1">
    <citation type="submission" date="2016-07" db="EMBL/GenBank/DDBJ databases">
        <title>Genome analysis of Sphingobacterium siyangense T12B17.</title>
        <authorList>
            <person name="Xu D."/>
            <person name="Su Y."/>
            <person name="Zheng S."/>
        </authorList>
    </citation>
    <scope>NUCLEOTIDE SEQUENCE [LARGE SCALE GENOMIC DNA]</scope>
    <source>
        <strain evidence="5 6">T12B17</strain>
    </source>
</reference>
<keyword evidence="2" id="KW-0456">Lyase</keyword>
<evidence type="ECO:0000256" key="3">
    <source>
        <dbReference type="SAM" id="Phobius"/>
    </source>
</evidence>
<gene>
    <name evidence="5" type="ORF">BCY89_04875</name>
</gene>
<dbReference type="Proteomes" id="UP000286402">
    <property type="component" value="Unassembled WGS sequence"/>
</dbReference>
<evidence type="ECO:0000313" key="5">
    <source>
        <dbReference type="EMBL" id="RKF36993.1"/>
    </source>
</evidence>
<organism evidence="5 6">
    <name type="scientific">Sphingobacterium siyangense</name>
    <dbReference type="NCBI Taxonomy" id="459529"/>
    <lineage>
        <taxon>Bacteria</taxon>
        <taxon>Pseudomonadati</taxon>
        <taxon>Bacteroidota</taxon>
        <taxon>Sphingobacteriia</taxon>
        <taxon>Sphingobacteriales</taxon>
        <taxon>Sphingobacteriaceae</taxon>
        <taxon>Sphingobacterium</taxon>
    </lineage>
</organism>
<evidence type="ECO:0000259" key="4">
    <source>
        <dbReference type="Pfam" id="PF05426"/>
    </source>
</evidence>
<evidence type="ECO:0000256" key="1">
    <source>
        <dbReference type="ARBA" id="ARBA00022729"/>
    </source>
</evidence>
<dbReference type="InterPro" id="IPR008397">
    <property type="entry name" value="Alginate_lyase_dom"/>
</dbReference>
<dbReference type="Pfam" id="PF05426">
    <property type="entry name" value="Alginate_lyase"/>
    <property type="match status" value="1"/>
</dbReference>
<proteinExistence type="predicted"/>
<name>A0A420FVW7_9SPHI</name>
<dbReference type="AlphaFoldDB" id="A0A420FVW7"/>
<dbReference type="Gene3D" id="1.50.10.100">
    <property type="entry name" value="Chondroitin AC/alginate lyase"/>
    <property type="match status" value="1"/>
</dbReference>
<keyword evidence="3" id="KW-1133">Transmembrane helix</keyword>
<keyword evidence="3" id="KW-0472">Membrane</keyword>
<evidence type="ECO:0000256" key="2">
    <source>
        <dbReference type="ARBA" id="ARBA00023239"/>
    </source>
</evidence>
<keyword evidence="6" id="KW-1185">Reference proteome</keyword>
<dbReference type="EMBL" id="MCAQ01000012">
    <property type="protein sequence ID" value="RKF36993.1"/>
    <property type="molecule type" value="Genomic_DNA"/>
</dbReference>
<keyword evidence="3" id="KW-0812">Transmembrane</keyword>
<protein>
    <recommendedName>
        <fullName evidence="4">Alginate lyase domain-containing protein</fullName>
    </recommendedName>
</protein>
<accession>A0A420FVW7</accession>
<dbReference type="RefSeq" id="WP_120334110.1">
    <property type="nucleotide sequence ID" value="NZ_JBARTG010000029.1"/>
</dbReference>
<feature type="domain" description="Alginate lyase" evidence="4">
    <location>
        <begin position="67"/>
        <end position="338"/>
    </location>
</feature>
<dbReference type="GO" id="GO:0042597">
    <property type="term" value="C:periplasmic space"/>
    <property type="evidence" value="ECO:0007669"/>
    <property type="project" value="InterPro"/>
</dbReference>
<evidence type="ECO:0000313" key="6">
    <source>
        <dbReference type="Proteomes" id="UP000286402"/>
    </source>
</evidence>